<gene>
    <name evidence="1" type="ORF">TELCIR_18502</name>
</gene>
<keyword evidence="2" id="KW-1185">Reference proteome</keyword>
<accession>A0A2G9TQ54</accession>
<dbReference type="Proteomes" id="UP000230423">
    <property type="component" value="Unassembled WGS sequence"/>
</dbReference>
<name>A0A2G9TQ54_TELCI</name>
<protein>
    <submittedName>
        <fullName evidence="1">Uncharacterized protein</fullName>
    </submittedName>
</protein>
<evidence type="ECO:0000313" key="1">
    <source>
        <dbReference type="EMBL" id="PIO60018.1"/>
    </source>
</evidence>
<dbReference type="EMBL" id="KZ356324">
    <property type="protein sequence ID" value="PIO60018.1"/>
    <property type="molecule type" value="Genomic_DNA"/>
</dbReference>
<sequence>MLHDQLLFQGPEEYAQNYRGYPDDTELDNTFIAICIALTGGTARYICRNITASCDGSFGYERIYYRDFTSFWARCDHMTPDDLIYEEDYD</sequence>
<reference evidence="1 2" key="1">
    <citation type="submission" date="2015-09" db="EMBL/GenBank/DDBJ databases">
        <title>Draft genome of the parasitic nematode Teladorsagia circumcincta isolate WARC Sus (inbred).</title>
        <authorList>
            <person name="Mitreva M."/>
        </authorList>
    </citation>
    <scope>NUCLEOTIDE SEQUENCE [LARGE SCALE GENOMIC DNA]</scope>
    <source>
        <strain evidence="1 2">S</strain>
    </source>
</reference>
<dbReference type="AlphaFoldDB" id="A0A2G9TQ54"/>
<organism evidence="1 2">
    <name type="scientific">Teladorsagia circumcincta</name>
    <name type="common">Brown stomach worm</name>
    <name type="synonym">Ostertagia circumcincta</name>
    <dbReference type="NCBI Taxonomy" id="45464"/>
    <lineage>
        <taxon>Eukaryota</taxon>
        <taxon>Metazoa</taxon>
        <taxon>Ecdysozoa</taxon>
        <taxon>Nematoda</taxon>
        <taxon>Chromadorea</taxon>
        <taxon>Rhabditida</taxon>
        <taxon>Rhabditina</taxon>
        <taxon>Rhabditomorpha</taxon>
        <taxon>Strongyloidea</taxon>
        <taxon>Trichostrongylidae</taxon>
        <taxon>Teladorsagia</taxon>
    </lineage>
</organism>
<evidence type="ECO:0000313" key="2">
    <source>
        <dbReference type="Proteomes" id="UP000230423"/>
    </source>
</evidence>
<proteinExistence type="predicted"/>